<keyword evidence="6" id="KW-1185">Reference proteome</keyword>
<dbReference type="InterPro" id="IPR038161">
    <property type="entry name" value="VirB9/CagX/TrbG_C_sf"/>
</dbReference>
<evidence type="ECO:0000256" key="1">
    <source>
        <dbReference type="ARBA" id="ARBA00006135"/>
    </source>
</evidence>
<dbReference type="EMBL" id="CP015994">
    <property type="protein sequence ID" value="ASI48031.1"/>
    <property type="molecule type" value="Genomic_DNA"/>
</dbReference>
<reference evidence="5 6" key="2">
    <citation type="journal article" date="2019" name="BMC Genomics">
        <title>The Anaplasma ovis genome reveals a high proportion of pseudogenes.</title>
        <authorList>
            <person name="Liu Z."/>
            <person name="Peasley A.M."/>
            <person name="Yang J."/>
            <person name="Li Y."/>
            <person name="Guan G."/>
            <person name="Luo J."/>
            <person name="Yin H."/>
            <person name="Brayton K.A."/>
        </authorList>
    </citation>
    <scope>NUCLEOTIDE SEQUENCE [LARGE SCALE GENOMIC DNA]</scope>
    <source>
        <strain evidence="5 6">Haibei</strain>
    </source>
</reference>
<dbReference type="InterPro" id="IPR014148">
    <property type="entry name" value="VirB9"/>
</dbReference>
<dbReference type="InterPro" id="IPR010258">
    <property type="entry name" value="Conjugal_tfr_TrbG/VirB9/CagX"/>
</dbReference>
<keyword evidence="3" id="KW-0843">Virulence</keyword>
<dbReference type="Proteomes" id="UP000259762">
    <property type="component" value="Chromosome"/>
</dbReference>
<proteinExistence type="inferred from homology"/>
<organism evidence="5 6">
    <name type="scientific">Anaplasma ovis str. Haibei</name>
    <dbReference type="NCBI Taxonomy" id="1248439"/>
    <lineage>
        <taxon>Bacteria</taxon>
        <taxon>Pseudomonadati</taxon>
        <taxon>Pseudomonadota</taxon>
        <taxon>Alphaproteobacteria</taxon>
        <taxon>Rickettsiales</taxon>
        <taxon>Anaplasmataceae</taxon>
        <taxon>Anaplasma</taxon>
    </lineage>
</organism>
<accession>A0A2Z2LCB5</accession>
<evidence type="ECO:0000256" key="2">
    <source>
        <dbReference type="ARBA" id="ARBA00022729"/>
    </source>
</evidence>
<reference evidence="6" key="1">
    <citation type="submission" date="2018-06" db="EMBL/GenBank/DDBJ databases">
        <title>The Anaplasma ovis genome reveals a high proportion of pseudogenes.</title>
        <authorList>
            <person name="Liu Z."/>
            <person name="Peasley A.M."/>
            <person name="Yang J."/>
            <person name="Li Y."/>
            <person name="Guan G."/>
            <person name="Luo J."/>
            <person name="Yin H."/>
            <person name="Brayton K.A."/>
        </authorList>
    </citation>
    <scope>NUCLEOTIDE SEQUENCE [LARGE SCALE GENOMIC DNA]</scope>
    <source>
        <strain evidence="6">Haibei</strain>
    </source>
</reference>
<evidence type="ECO:0000256" key="4">
    <source>
        <dbReference type="SAM" id="SignalP"/>
    </source>
</evidence>
<gene>
    <name evidence="5" type="primary">virB9</name>
    <name evidence="5" type="ORF">AOV_04615</name>
</gene>
<protein>
    <submittedName>
        <fullName evidence="5">P-type conjugative transfer protein VirB9</fullName>
    </submittedName>
</protein>
<dbReference type="InterPro" id="IPR033645">
    <property type="entry name" value="VirB9/CagX/TrbG_C"/>
</dbReference>
<dbReference type="Pfam" id="PF03524">
    <property type="entry name" value="CagX"/>
    <property type="match status" value="1"/>
</dbReference>
<dbReference type="Gene3D" id="2.60.40.2500">
    <property type="match status" value="1"/>
</dbReference>
<feature type="chain" id="PRO_5016428317" evidence="4">
    <location>
        <begin position="26"/>
        <end position="279"/>
    </location>
</feature>
<evidence type="ECO:0000256" key="3">
    <source>
        <dbReference type="ARBA" id="ARBA00023026"/>
    </source>
</evidence>
<evidence type="ECO:0000313" key="6">
    <source>
        <dbReference type="Proteomes" id="UP000259762"/>
    </source>
</evidence>
<dbReference type="AlphaFoldDB" id="A0A2Z2LCB5"/>
<dbReference type="RefSeq" id="WP_075139320.1">
    <property type="nucleotide sequence ID" value="NZ_CP015994.1"/>
</dbReference>
<sequence length="279" mass="30882">MNFYKNFLAFSTLLTVVFTGGVAQSAVSGGAPVSVDSRIKTFVYSPNEIFTVVFNHGYHSFIEFSKGETIKVMAMGDSVHWKVKPVDNKLFIMPLEKEGKTNMLVETNKGRSYAFDLVSKPAGPDSAGYKEVADELGRVDAPLSDMAYMVRFYYPDNNREFDLKGAGLADLSAPSLAKNPNSGEVTIRPNATSKNYVYSASSADETIVPVKTFDDGSLTYFQFYDNNRVIPKVFSVGRHGKRVPCRMLLLKGYVIIKGVHKRLYLDYGKSGVEVVNTVL</sequence>
<dbReference type="NCBIfam" id="TIGR02781">
    <property type="entry name" value="VirB9"/>
    <property type="match status" value="1"/>
</dbReference>
<keyword evidence="2 4" id="KW-0732">Signal</keyword>
<feature type="signal peptide" evidence="4">
    <location>
        <begin position="1"/>
        <end position="25"/>
    </location>
</feature>
<dbReference type="CDD" id="cd06911">
    <property type="entry name" value="VirB9_CagX_TrbG"/>
    <property type="match status" value="1"/>
</dbReference>
<name>A0A2Z2LCB5_9RICK</name>
<dbReference type="OrthoDB" id="9815808at2"/>
<dbReference type="KEGG" id="aoh:AOV_04615"/>
<comment type="similarity">
    <text evidence="1">Belongs to the TrbG/VirB9 family.</text>
</comment>
<evidence type="ECO:0000313" key="5">
    <source>
        <dbReference type="EMBL" id="ASI48031.1"/>
    </source>
</evidence>